<evidence type="ECO:0000259" key="1">
    <source>
        <dbReference type="Pfam" id="PF03407"/>
    </source>
</evidence>
<dbReference type="EMBL" id="GG738897">
    <property type="protein sequence ID" value="EFC39790.1"/>
    <property type="molecule type" value="Genomic_DNA"/>
</dbReference>
<dbReference type="Pfam" id="PF03407">
    <property type="entry name" value="Nucleotid_trans"/>
    <property type="match status" value="1"/>
</dbReference>
<sequence length="336" mass="39634">MKNKLPTYWIMAKQWICGLKKNRIDNFVLFVFVDLDELDGSIMKNLKKRIYSSLTDIPVEMIKEEEEMRIIPFTPKEIPQLVIDFMEETRLDQLDKDVEKFYKNFMEQFKEKGENVIQRELFTKHWEFVTLLKPIMVWKCVKKGFNVLFSDLDVVLFQNPTDFMRTYPDTSKFDIIFQIETCGTYESLHRDDIKINTGVYYVKSEPKSIQFLETWMKPILIDILTMFIPVDVSLLDGPNPNGRTEPTNDQAILNALVTKLKKNGNMDFVNSIGYLPVQKFPNKCQYTAIVGPEIDETGKNEMVLFHINGVWMSRQKLNYLKQREHFYLDPNNKCNI</sequence>
<dbReference type="GO" id="GO:0005794">
    <property type="term" value="C:Golgi apparatus"/>
    <property type="evidence" value="ECO:0007669"/>
    <property type="project" value="TreeGrafter"/>
</dbReference>
<dbReference type="InterPro" id="IPR052636">
    <property type="entry name" value="UDP-D-xylose:L-fucose_XylT"/>
</dbReference>
<dbReference type="Proteomes" id="UP000006671">
    <property type="component" value="Unassembled WGS sequence"/>
</dbReference>
<keyword evidence="3" id="KW-1185">Reference proteome</keyword>
<evidence type="ECO:0000313" key="3">
    <source>
        <dbReference type="Proteomes" id="UP000006671"/>
    </source>
</evidence>
<evidence type="ECO:0000313" key="2">
    <source>
        <dbReference type="EMBL" id="EFC39790.1"/>
    </source>
</evidence>
<feature type="domain" description="Nucleotide-diphospho-sugar transferase" evidence="1">
    <location>
        <begin position="121"/>
        <end position="320"/>
    </location>
</feature>
<dbReference type="InParanoid" id="D2VTV3"/>
<dbReference type="OrthoDB" id="540503at2759"/>
<name>D2VTV3_NAEGR</name>
<accession>D2VTV3</accession>
<dbReference type="GO" id="GO:0016757">
    <property type="term" value="F:glycosyltransferase activity"/>
    <property type="evidence" value="ECO:0007669"/>
    <property type="project" value="TreeGrafter"/>
</dbReference>
<organism evidence="3">
    <name type="scientific">Naegleria gruberi</name>
    <name type="common">Amoeba</name>
    <dbReference type="NCBI Taxonomy" id="5762"/>
    <lineage>
        <taxon>Eukaryota</taxon>
        <taxon>Discoba</taxon>
        <taxon>Heterolobosea</taxon>
        <taxon>Tetramitia</taxon>
        <taxon>Eutetramitia</taxon>
        <taxon>Vahlkampfiidae</taxon>
        <taxon>Naegleria</taxon>
    </lineage>
</organism>
<dbReference type="GeneID" id="8858555"/>
<dbReference type="AlphaFoldDB" id="D2VTV3"/>
<gene>
    <name evidence="2" type="ORF">NAEGRDRAFT_72438</name>
</gene>
<dbReference type="KEGG" id="ngr:NAEGRDRAFT_72438"/>
<protein>
    <submittedName>
        <fullName evidence="2">Predicted protein</fullName>
    </submittedName>
</protein>
<dbReference type="VEuPathDB" id="AmoebaDB:NAEGRDRAFT_72438"/>
<dbReference type="PANTHER" id="PTHR47032:SF1">
    <property type="entry name" value="UDP-D-XYLOSE:L-FUCOSE ALPHA-1,3-D-XYLOSYLTRANSFERASE-RELATED"/>
    <property type="match status" value="1"/>
</dbReference>
<proteinExistence type="predicted"/>
<dbReference type="PANTHER" id="PTHR47032">
    <property type="entry name" value="UDP-D-XYLOSE:L-FUCOSE ALPHA-1,3-D-XYLOSYLTRANSFERASE-RELATED"/>
    <property type="match status" value="1"/>
</dbReference>
<reference evidence="2 3" key="1">
    <citation type="journal article" date="2010" name="Cell">
        <title>The genome of Naegleria gruberi illuminates early eukaryotic versatility.</title>
        <authorList>
            <person name="Fritz-Laylin L.K."/>
            <person name="Prochnik S.E."/>
            <person name="Ginger M.L."/>
            <person name="Dacks J.B."/>
            <person name="Carpenter M.L."/>
            <person name="Field M.C."/>
            <person name="Kuo A."/>
            <person name="Paredez A."/>
            <person name="Chapman J."/>
            <person name="Pham J."/>
            <person name="Shu S."/>
            <person name="Neupane R."/>
            <person name="Cipriano M."/>
            <person name="Mancuso J."/>
            <person name="Tu H."/>
            <person name="Salamov A."/>
            <person name="Lindquist E."/>
            <person name="Shapiro H."/>
            <person name="Lucas S."/>
            <person name="Grigoriev I.V."/>
            <person name="Cande W.Z."/>
            <person name="Fulton C."/>
            <person name="Rokhsar D.S."/>
            <person name="Dawson S.C."/>
        </authorList>
    </citation>
    <scope>NUCLEOTIDE SEQUENCE [LARGE SCALE GENOMIC DNA]</scope>
    <source>
        <strain evidence="2 3">NEG-M</strain>
    </source>
</reference>
<dbReference type="InterPro" id="IPR005069">
    <property type="entry name" value="Nucl-diP-sugar_transferase"/>
</dbReference>
<dbReference type="OMA" id="MAKQWIC"/>
<dbReference type="RefSeq" id="XP_002672534.1">
    <property type="nucleotide sequence ID" value="XM_002672488.1"/>
</dbReference>